<keyword evidence="3" id="KW-0645">Protease</keyword>
<dbReference type="GO" id="GO:0008233">
    <property type="term" value="F:peptidase activity"/>
    <property type="evidence" value="ECO:0007669"/>
    <property type="project" value="UniProtKB-KW"/>
</dbReference>
<evidence type="ECO:0000256" key="11">
    <source>
        <dbReference type="ARBA" id="ARBA00031130"/>
    </source>
</evidence>
<dbReference type="STRING" id="131310.A0A0N4ZVS4"/>
<organism evidence="12 13">
    <name type="scientific">Parastrongyloides trichosuri</name>
    <name type="common">Possum-specific nematode worm</name>
    <dbReference type="NCBI Taxonomy" id="131310"/>
    <lineage>
        <taxon>Eukaryota</taxon>
        <taxon>Metazoa</taxon>
        <taxon>Ecdysozoa</taxon>
        <taxon>Nematoda</taxon>
        <taxon>Chromadorea</taxon>
        <taxon>Rhabditida</taxon>
        <taxon>Tylenchina</taxon>
        <taxon>Panagrolaimomorpha</taxon>
        <taxon>Strongyloidoidea</taxon>
        <taxon>Strongyloididae</taxon>
        <taxon>Parastrongyloides</taxon>
    </lineage>
</organism>
<dbReference type="InterPro" id="IPR036590">
    <property type="entry name" value="SRAP-like"/>
</dbReference>
<evidence type="ECO:0000256" key="7">
    <source>
        <dbReference type="ARBA" id="ARBA00023125"/>
    </source>
</evidence>
<keyword evidence="6" id="KW-0190">Covalent protein-DNA linkage</keyword>
<keyword evidence="4" id="KW-0227">DNA damage</keyword>
<dbReference type="GO" id="GO:0003697">
    <property type="term" value="F:single-stranded DNA binding"/>
    <property type="evidence" value="ECO:0007669"/>
    <property type="project" value="InterPro"/>
</dbReference>
<evidence type="ECO:0000256" key="5">
    <source>
        <dbReference type="ARBA" id="ARBA00022801"/>
    </source>
</evidence>
<evidence type="ECO:0000256" key="2">
    <source>
        <dbReference type="ARBA" id="ARBA00015888"/>
    </source>
</evidence>
<protein>
    <recommendedName>
        <fullName evidence="2">Abasic site processing protein HMCES</fullName>
    </recommendedName>
    <alternativeName>
        <fullName evidence="9">Embryonic stem cell-specific 5-hydroxymethylcytosine-binding protein</fullName>
    </alternativeName>
    <alternativeName>
        <fullName evidence="10">Peptidase HMCES</fullName>
    </alternativeName>
    <alternativeName>
        <fullName evidence="11">SRAP domain-containing protein 1</fullName>
    </alternativeName>
</protein>
<dbReference type="GO" id="GO:0016829">
    <property type="term" value="F:lyase activity"/>
    <property type="evidence" value="ECO:0007669"/>
    <property type="project" value="UniProtKB-KW"/>
</dbReference>
<dbReference type="PANTHER" id="PTHR13604:SF0">
    <property type="entry name" value="ABASIC SITE PROCESSING PROTEIN HMCES"/>
    <property type="match status" value="1"/>
</dbReference>
<accession>A0A0N4ZVS4</accession>
<dbReference type="PANTHER" id="PTHR13604">
    <property type="entry name" value="DC12-RELATED"/>
    <property type="match status" value="1"/>
</dbReference>
<evidence type="ECO:0000256" key="9">
    <source>
        <dbReference type="ARBA" id="ARBA00030390"/>
    </source>
</evidence>
<dbReference type="Proteomes" id="UP000038045">
    <property type="component" value="Unplaced"/>
</dbReference>
<evidence type="ECO:0000256" key="4">
    <source>
        <dbReference type="ARBA" id="ARBA00022763"/>
    </source>
</evidence>
<dbReference type="Gene3D" id="3.90.1680.10">
    <property type="entry name" value="SOS response associated peptidase-like"/>
    <property type="match status" value="1"/>
</dbReference>
<sequence>MCYHSSHPGSSTLKKNYPQKKVLYQAPEIFHVNGFARPFLPALLNNNTDAIVPARWKLLPYWIKNEEDAKKSANTLNAVGEKIFETSSYKSYILKNRGLLYVNGFFEPHASDGKKNDEAFYIFKSQHEIFTLGIVYADWTDQETGETYPTFSILTTPANPLLKKIHNTAKRMPLIIPPSKHDEWLHTKSKIEIEPLIVPYQGELFSHKVMRAVLSPKGMDTNIPEVQDKIGKLEDS</sequence>
<dbReference type="Pfam" id="PF02586">
    <property type="entry name" value="SRAP"/>
    <property type="match status" value="1"/>
</dbReference>
<evidence type="ECO:0000256" key="6">
    <source>
        <dbReference type="ARBA" id="ARBA00023124"/>
    </source>
</evidence>
<dbReference type="InterPro" id="IPR003738">
    <property type="entry name" value="SRAP"/>
</dbReference>
<evidence type="ECO:0000256" key="8">
    <source>
        <dbReference type="ARBA" id="ARBA00023239"/>
    </source>
</evidence>
<proteinExistence type="inferred from homology"/>
<dbReference type="SUPFAM" id="SSF143081">
    <property type="entry name" value="BB1717-like"/>
    <property type="match status" value="1"/>
</dbReference>
<comment type="similarity">
    <text evidence="1">Belongs to the SOS response-associated peptidase family.</text>
</comment>
<evidence type="ECO:0000256" key="10">
    <source>
        <dbReference type="ARBA" id="ARBA00030898"/>
    </source>
</evidence>
<evidence type="ECO:0000256" key="1">
    <source>
        <dbReference type="ARBA" id="ARBA00008136"/>
    </source>
</evidence>
<dbReference type="GO" id="GO:0006508">
    <property type="term" value="P:proteolysis"/>
    <property type="evidence" value="ECO:0007669"/>
    <property type="project" value="UniProtKB-KW"/>
</dbReference>
<keyword evidence="12" id="KW-1185">Reference proteome</keyword>
<name>A0A0N4ZVS4_PARTI</name>
<keyword evidence="7" id="KW-0238">DNA-binding</keyword>
<dbReference type="WBParaSite" id="PTRK_0001270700.1">
    <property type="protein sequence ID" value="PTRK_0001270700.1"/>
    <property type="gene ID" value="PTRK_0001270700"/>
</dbReference>
<evidence type="ECO:0000256" key="3">
    <source>
        <dbReference type="ARBA" id="ARBA00022670"/>
    </source>
</evidence>
<keyword evidence="5" id="KW-0378">Hydrolase</keyword>
<dbReference type="GO" id="GO:0106300">
    <property type="term" value="P:protein-DNA covalent cross-linking repair"/>
    <property type="evidence" value="ECO:0007669"/>
    <property type="project" value="InterPro"/>
</dbReference>
<reference evidence="13" key="1">
    <citation type="submission" date="2017-02" db="UniProtKB">
        <authorList>
            <consortium name="WormBaseParasite"/>
        </authorList>
    </citation>
    <scope>IDENTIFICATION</scope>
</reference>
<evidence type="ECO:0000313" key="12">
    <source>
        <dbReference type="Proteomes" id="UP000038045"/>
    </source>
</evidence>
<keyword evidence="8" id="KW-0456">Lyase</keyword>
<evidence type="ECO:0000313" key="13">
    <source>
        <dbReference type="WBParaSite" id="PTRK_0001270700.1"/>
    </source>
</evidence>
<dbReference type="AlphaFoldDB" id="A0A0N4ZVS4"/>